<feature type="domain" description="Pyrrolo-quinoline quinone repeat" evidence="3">
    <location>
        <begin position="234"/>
        <end position="327"/>
    </location>
</feature>
<feature type="chain" id="PRO_5032350513" evidence="1">
    <location>
        <begin position="29"/>
        <end position="520"/>
    </location>
</feature>
<evidence type="ECO:0000313" key="4">
    <source>
        <dbReference type="EMBL" id="QPC82293.1"/>
    </source>
</evidence>
<dbReference type="EMBL" id="CP062983">
    <property type="protein sequence ID" value="QPC82293.1"/>
    <property type="molecule type" value="Genomic_DNA"/>
</dbReference>
<dbReference type="Gene3D" id="2.130.10.10">
    <property type="entry name" value="YVTN repeat-like/Quinoprotein amine dehydrogenase"/>
    <property type="match status" value="1"/>
</dbReference>
<evidence type="ECO:0000259" key="3">
    <source>
        <dbReference type="Pfam" id="PF13360"/>
    </source>
</evidence>
<dbReference type="InterPro" id="IPR011055">
    <property type="entry name" value="Dup_hybrid_motif"/>
</dbReference>
<evidence type="ECO:0000313" key="5">
    <source>
        <dbReference type="Proteomes" id="UP000594468"/>
    </source>
</evidence>
<dbReference type="Gene3D" id="2.70.70.10">
    <property type="entry name" value="Glucose Permease (Domain IIA)"/>
    <property type="match status" value="1"/>
</dbReference>
<dbReference type="SUPFAM" id="SSF51261">
    <property type="entry name" value="Duplicated hybrid motif"/>
    <property type="match status" value="1"/>
</dbReference>
<dbReference type="CDD" id="cd12797">
    <property type="entry name" value="M23_peptidase"/>
    <property type="match status" value="1"/>
</dbReference>
<organism evidence="4 5">
    <name type="scientific">Phototrophicus methaneseepsis</name>
    <dbReference type="NCBI Taxonomy" id="2710758"/>
    <lineage>
        <taxon>Bacteria</taxon>
        <taxon>Bacillati</taxon>
        <taxon>Chloroflexota</taxon>
        <taxon>Candidatus Thermofontia</taxon>
        <taxon>Phototrophicales</taxon>
        <taxon>Phototrophicaceae</taxon>
        <taxon>Phototrophicus</taxon>
    </lineage>
</organism>
<dbReference type="PANTHER" id="PTHR21666:SF270">
    <property type="entry name" value="MUREIN HYDROLASE ACTIVATOR ENVC"/>
    <property type="match status" value="1"/>
</dbReference>
<dbReference type="InterPro" id="IPR016047">
    <property type="entry name" value="M23ase_b-sheet_dom"/>
</dbReference>
<dbReference type="SUPFAM" id="SSF50998">
    <property type="entry name" value="Quinoprotein alcohol dehydrogenase-like"/>
    <property type="match status" value="1"/>
</dbReference>
<dbReference type="InterPro" id="IPR011047">
    <property type="entry name" value="Quinoprotein_ADH-like_sf"/>
</dbReference>
<protein>
    <submittedName>
        <fullName evidence="4">Peptidoglycan DD-metalloendopeptidase family protein</fullName>
    </submittedName>
</protein>
<evidence type="ECO:0000256" key="1">
    <source>
        <dbReference type="SAM" id="SignalP"/>
    </source>
</evidence>
<accession>A0A7S8E8E0</accession>
<dbReference type="InterPro" id="IPR002372">
    <property type="entry name" value="PQQ_rpt_dom"/>
</dbReference>
<dbReference type="GO" id="GO:0004222">
    <property type="term" value="F:metalloendopeptidase activity"/>
    <property type="evidence" value="ECO:0007669"/>
    <property type="project" value="TreeGrafter"/>
</dbReference>
<dbReference type="PANTHER" id="PTHR21666">
    <property type="entry name" value="PEPTIDASE-RELATED"/>
    <property type="match status" value="1"/>
</dbReference>
<feature type="signal peptide" evidence="1">
    <location>
        <begin position="1"/>
        <end position="28"/>
    </location>
</feature>
<proteinExistence type="predicted"/>
<dbReference type="InterPro" id="IPR015943">
    <property type="entry name" value="WD40/YVTN_repeat-like_dom_sf"/>
</dbReference>
<dbReference type="Pfam" id="PF01551">
    <property type="entry name" value="Peptidase_M23"/>
    <property type="match status" value="1"/>
</dbReference>
<dbReference type="KEGG" id="pmet:G4Y79_21830"/>
<sequence length="520" mass="56480">MRVKCALFCTFLSISLWLYPSTPSTAQADCGIVDSIQYPVDEATWVLAQGYAVPSPRHQGRFHTGADLYGGRNTSLASPVRAMANGRITYSYAAGWGRDGGAIIIEHTFPDGSIYYSMYGHVMPVSGTDLPPRLSCVSAGEVIAAVGDVRPAPHLHFEIRVSTPDAPGAGYVREDPDNLGYRDPLKFLANQQAALQPYHAWRLQTNVDLQSPPLVLSDSSMLYVDNGVTLRRATADGRVLWRKTLEKIAVSITAFQGTTLLTFTDGTMQYVNADGDFGDAWRVDMQPVAAPIVAGSWLLFPTTDDALVAVDENRQNIIWRVEDIPGYVTSTIVGDGLNWILGLLTPQHELVSITGSGVVLERAQLREAASFGDGGNRNLLAYTYGGLWQIDIDGEWTLQLEDAPRGGDQGALLTAGGRRILFDGTSLYAYDPSDALVWQTEVPDIRGHATLTQYEGINLLLTSYGNIVVVNGAGRLCGQTRVYGDNGPFLWQDLGADGLLRIGIADQLVALDWDAFTRSC</sequence>
<dbReference type="Proteomes" id="UP000594468">
    <property type="component" value="Chromosome"/>
</dbReference>
<evidence type="ECO:0000259" key="2">
    <source>
        <dbReference type="Pfam" id="PF01551"/>
    </source>
</evidence>
<feature type="domain" description="M23ase beta-sheet core" evidence="2">
    <location>
        <begin position="61"/>
        <end position="162"/>
    </location>
</feature>
<dbReference type="RefSeq" id="WP_195170362.1">
    <property type="nucleotide sequence ID" value="NZ_CP062983.1"/>
</dbReference>
<dbReference type="AlphaFoldDB" id="A0A7S8E8E0"/>
<gene>
    <name evidence="4" type="ORF">G4Y79_21830</name>
</gene>
<name>A0A7S8E8E0_9CHLR</name>
<dbReference type="Pfam" id="PF13360">
    <property type="entry name" value="PQQ_2"/>
    <property type="match status" value="1"/>
</dbReference>
<keyword evidence="5" id="KW-1185">Reference proteome</keyword>
<dbReference type="InterPro" id="IPR050570">
    <property type="entry name" value="Cell_wall_metabolism_enzyme"/>
</dbReference>
<reference evidence="4 5" key="1">
    <citation type="submission" date="2020-02" db="EMBL/GenBank/DDBJ databases">
        <authorList>
            <person name="Zheng R.K."/>
            <person name="Sun C.M."/>
        </authorList>
    </citation>
    <scope>NUCLEOTIDE SEQUENCE [LARGE SCALE GENOMIC DNA]</scope>
    <source>
        <strain evidence="5">rifampicinis</strain>
    </source>
</reference>
<keyword evidence="1" id="KW-0732">Signal</keyword>